<comment type="caution">
    <text evidence="3">The sequence shown here is derived from an EMBL/GenBank/DDBJ whole genome shotgun (WGS) entry which is preliminary data.</text>
</comment>
<dbReference type="EMBL" id="BMEY01000005">
    <property type="protein sequence ID" value="GGA69368.1"/>
    <property type="molecule type" value="Genomic_DNA"/>
</dbReference>
<evidence type="ECO:0000313" key="3">
    <source>
        <dbReference type="EMBL" id="GGA69368.1"/>
    </source>
</evidence>
<keyword evidence="4" id="KW-1185">Reference proteome</keyword>
<dbReference type="RefSeq" id="WP_188383764.1">
    <property type="nucleotide sequence ID" value="NZ_BMEY01000005.1"/>
</dbReference>
<reference evidence="3" key="1">
    <citation type="journal article" date="2014" name="Int. J. Syst. Evol. Microbiol.">
        <title>Complete genome sequence of Corynebacterium casei LMG S-19264T (=DSM 44701T), isolated from a smear-ripened cheese.</title>
        <authorList>
            <consortium name="US DOE Joint Genome Institute (JGI-PGF)"/>
            <person name="Walter F."/>
            <person name="Albersmeier A."/>
            <person name="Kalinowski J."/>
            <person name="Ruckert C."/>
        </authorList>
    </citation>
    <scope>NUCLEOTIDE SEQUENCE</scope>
    <source>
        <strain evidence="3">CGMCC 1.12408</strain>
    </source>
</reference>
<feature type="region of interest" description="Disordered" evidence="2">
    <location>
        <begin position="49"/>
        <end position="68"/>
    </location>
</feature>
<sequence>MKNNNGKRYTEEMKESIIKRMMPPNNESVSQLSKELGISEPTLYNWRKKARLAGNPTPGDGQSSEHWSSEDKFLVVMESYALNGAELVEYCRKKGLYKEQIEAWRETCLNANKEEPNRTKQLNYELKEEKKRTNDLEKDLRKKEKGLSEAAALLLLRKKAQASLKGTKRTND</sequence>
<dbReference type="InterPro" id="IPR002514">
    <property type="entry name" value="Transposase_8"/>
</dbReference>
<dbReference type="AlphaFoldDB" id="A0A916W5C9"/>
<evidence type="ECO:0000256" key="2">
    <source>
        <dbReference type="SAM" id="MobiDB-lite"/>
    </source>
</evidence>
<dbReference type="Pfam" id="PF01527">
    <property type="entry name" value="HTH_Tnp_1"/>
    <property type="match status" value="1"/>
</dbReference>
<keyword evidence="1" id="KW-0175">Coiled coil</keyword>
<dbReference type="SUPFAM" id="SSF46689">
    <property type="entry name" value="Homeodomain-like"/>
    <property type="match status" value="1"/>
</dbReference>
<dbReference type="GO" id="GO:0004803">
    <property type="term" value="F:transposase activity"/>
    <property type="evidence" value="ECO:0007669"/>
    <property type="project" value="InterPro"/>
</dbReference>
<gene>
    <name evidence="3" type="ORF">GCM10008025_11640</name>
</gene>
<dbReference type="InterPro" id="IPR009057">
    <property type="entry name" value="Homeodomain-like_sf"/>
</dbReference>
<proteinExistence type="predicted"/>
<reference evidence="3" key="2">
    <citation type="submission" date="2020-09" db="EMBL/GenBank/DDBJ databases">
        <authorList>
            <person name="Sun Q."/>
            <person name="Zhou Y."/>
        </authorList>
    </citation>
    <scope>NUCLEOTIDE SEQUENCE</scope>
    <source>
        <strain evidence="3">CGMCC 1.12408</strain>
    </source>
</reference>
<protein>
    <recommendedName>
        <fullName evidence="5">Transposase</fullName>
    </recommendedName>
</protein>
<evidence type="ECO:0008006" key="5">
    <source>
        <dbReference type="Google" id="ProtNLM"/>
    </source>
</evidence>
<evidence type="ECO:0000313" key="4">
    <source>
        <dbReference type="Proteomes" id="UP000613512"/>
    </source>
</evidence>
<name>A0A916W5C9_9BACI</name>
<dbReference type="GO" id="GO:0003677">
    <property type="term" value="F:DNA binding"/>
    <property type="evidence" value="ECO:0007669"/>
    <property type="project" value="InterPro"/>
</dbReference>
<evidence type="ECO:0000256" key="1">
    <source>
        <dbReference type="SAM" id="Coils"/>
    </source>
</evidence>
<organism evidence="3 4">
    <name type="scientific">Ornithinibacillus halotolerans</name>
    <dbReference type="NCBI Taxonomy" id="1274357"/>
    <lineage>
        <taxon>Bacteria</taxon>
        <taxon>Bacillati</taxon>
        <taxon>Bacillota</taxon>
        <taxon>Bacilli</taxon>
        <taxon>Bacillales</taxon>
        <taxon>Bacillaceae</taxon>
        <taxon>Ornithinibacillus</taxon>
    </lineage>
</organism>
<dbReference type="GO" id="GO:0006313">
    <property type="term" value="P:DNA transposition"/>
    <property type="evidence" value="ECO:0007669"/>
    <property type="project" value="InterPro"/>
</dbReference>
<accession>A0A916W5C9</accession>
<dbReference type="Proteomes" id="UP000613512">
    <property type="component" value="Unassembled WGS sequence"/>
</dbReference>
<feature type="coiled-coil region" evidence="1">
    <location>
        <begin position="119"/>
        <end position="146"/>
    </location>
</feature>